<dbReference type="PROSITE" id="PS50090">
    <property type="entry name" value="MYB_LIKE"/>
    <property type="match status" value="1"/>
</dbReference>
<comment type="caution">
    <text evidence="2">The sequence shown here is derived from an EMBL/GenBank/DDBJ whole genome shotgun (WGS) entry which is preliminary data.</text>
</comment>
<reference evidence="2 3" key="1">
    <citation type="submission" date="2016-05" db="EMBL/GenBank/DDBJ databases">
        <title>Nuclear genome of Blastocystis sp. subtype 1 NandII.</title>
        <authorList>
            <person name="Gentekaki E."/>
            <person name="Curtis B."/>
            <person name="Stairs C."/>
            <person name="Eme L."/>
            <person name="Herman E."/>
            <person name="Klimes V."/>
            <person name="Arias M.C."/>
            <person name="Elias M."/>
            <person name="Hilliou F."/>
            <person name="Klute M."/>
            <person name="Malik S.-B."/>
            <person name="Pightling A."/>
            <person name="Rachubinski R."/>
            <person name="Salas D."/>
            <person name="Schlacht A."/>
            <person name="Suga H."/>
            <person name="Archibald J."/>
            <person name="Ball S.G."/>
            <person name="Clark G."/>
            <person name="Dacks J."/>
            <person name="Van Der Giezen M."/>
            <person name="Tsaousis A."/>
            <person name="Roger A."/>
        </authorList>
    </citation>
    <scope>NUCLEOTIDE SEQUENCE [LARGE SCALE GENOMIC DNA]</scope>
    <source>
        <strain evidence="3">ATCC 50177 / NandII</strain>
    </source>
</reference>
<dbReference type="Pfam" id="PF00249">
    <property type="entry name" value="Myb_DNA-binding"/>
    <property type="match status" value="1"/>
</dbReference>
<dbReference type="Gene3D" id="1.10.10.60">
    <property type="entry name" value="Homeodomain-like"/>
    <property type="match status" value="1"/>
</dbReference>
<protein>
    <recommendedName>
        <fullName evidence="1">Myb-like domain-containing protein</fullName>
    </recommendedName>
</protein>
<keyword evidence="3" id="KW-1185">Reference proteome</keyword>
<evidence type="ECO:0000313" key="2">
    <source>
        <dbReference type="EMBL" id="OAO12855.1"/>
    </source>
</evidence>
<dbReference type="SMART" id="SM00717">
    <property type="entry name" value="SANT"/>
    <property type="match status" value="1"/>
</dbReference>
<feature type="domain" description="Myb-like" evidence="1">
    <location>
        <begin position="49"/>
        <end position="96"/>
    </location>
</feature>
<gene>
    <name evidence="2" type="ORF">AV274_5455</name>
</gene>
<dbReference type="Proteomes" id="UP000078348">
    <property type="component" value="Unassembled WGS sequence"/>
</dbReference>
<dbReference type="AlphaFoldDB" id="A0A196S723"/>
<evidence type="ECO:0000313" key="3">
    <source>
        <dbReference type="Proteomes" id="UP000078348"/>
    </source>
</evidence>
<sequence length="148" mass="17796">MEVEQHGGAPLSREEWRREMRKNFCKKDMIDDDGNLVKEYFHLKKLKTWTLEEERLLIQGIQKYGVGEWERIRRDFLPDWVGFMTEDIRLKACRLLGIQRIEEYNGFKGGYEEINAVWQKNKEKGEQQHLWFSNVLMDKRFGLIGKAE</sequence>
<dbReference type="STRING" id="478820.A0A196S723"/>
<dbReference type="SUPFAM" id="SSF46689">
    <property type="entry name" value="Homeodomain-like"/>
    <property type="match status" value="1"/>
</dbReference>
<dbReference type="InterPro" id="IPR001005">
    <property type="entry name" value="SANT/Myb"/>
</dbReference>
<evidence type="ECO:0000259" key="1">
    <source>
        <dbReference type="PROSITE" id="PS50090"/>
    </source>
</evidence>
<accession>A0A196S723</accession>
<dbReference type="InterPro" id="IPR009057">
    <property type="entry name" value="Homeodomain-like_sf"/>
</dbReference>
<name>A0A196S723_BLAHN</name>
<dbReference type="EMBL" id="LXWW01000506">
    <property type="protein sequence ID" value="OAO12855.1"/>
    <property type="molecule type" value="Genomic_DNA"/>
</dbReference>
<organism evidence="2 3">
    <name type="scientific">Blastocystis sp. subtype 1 (strain ATCC 50177 / NandII)</name>
    <dbReference type="NCBI Taxonomy" id="478820"/>
    <lineage>
        <taxon>Eukaryota</taxon>
        <taxon>Sar</taxon>
        <taxon>Stramenopiles</taxon>
        <taxon>Bigyra</taxon>
        <taxon>Opalozoa</taxon>
        <taxon>Opalinata</taxon>
        <taxon>Blastocystidae</taxon>
        <taxon>Blastocystis</taxon>
    </lineage>
</organism>
<proteinExistence type="predicted"/>
<dbReference type="OrthoDB" id="608866at2759"/>
<dbReference type="CDD" id="cd11660">
    <property type="entry name" value="SANT_TRF"/>
    <property type="match status" value="1"/>
</dbReference>